<reference evidence="2 3" key="1">
    <citation type="submission" date="2024-04" db="EMBL/GenBank/DDBJ databases">
        <title>Novel species of the genus Ideonella isolated from streams.</title>
        <authorList>
            <person name="Lu H."/>
        </authorList>
    </citation>
    <scope>NUCLEOTIDE SEQUENCE [LARGE SCALE GENOMIC DNA]</scope>
    <source>
        <strain evidence="2 3">LYT19W</strain>
    </source>
</reference>
<evidence type="ECO:0000313" key="2">
    <source>
        <dbReference type="EMBL" id="MEK8047922.1"/>
    </source>
</evidence>
<sequence length="52" mass="5451">MDITSLLLGLMAATLAITAFQAWRQGCEKRDVRLLGTISGLFGAGTVVSAIL</sequence>
<keyword evidence="1" id="KW-0812">Transmembrane</keyword>
<comment type="caution">
    <text evidence="2">The sequence shown here is derived from an EMBL/GenBank/DDBJ whole genome shotgun (WGS) entry which is preliminary data.</text>
</comment>
<gene>
    <name evidence="2" type="ORF">AACH00_16300</name>
</gene>
<feature type="transmembrane region" description="Helical" evidence="1">
    <location>
        <begin position="34"/>
        <end position="51"/>
    </location>
</feature>
<name>A0ABU9C7P1_9BURK</name>
<dbReference type="RefSeq" id="WP_341400234.1">
    <property type="nucleotide sequence ID" value="NZ_JBBUTI010000012.1"/>
</dbReference>
<evidence type="ECO:0000256" key="1">
    <source>
        <dbReference type="SAM" id="Phobius"/>
    </source>
</evidence>
<dbReference type="EMBL" id="JBBUTI010000012">
    <property type="protein sequence ID" value="MEK8047922.1"/>
    <property type="molecule type" value="Genomic_DNA"/>
</dbReference>
<keyword evidence="1" id="KW-0472">Membrane</keyword>
<organism evidence="2 3">
    <name type="scientific">Ideonella margarita</name>
    <dbReference type="NCBI Taxonomy" id="2984191"/>
    <lineage>
        <taxon>Bacteria</taxon>
        <taxon>Pseudomonadati</taxon>
        <taxon>Pseudomonadota</taxon>
        <taxon>Betaproteobacteria</taxon>
        <taxon>Burkholderiales</taxon>
        <taxon>Sphaerotilaceae</taxon>
        <taxon>Ideonella</taxon>
    </lineage>
</organism>
<evidence type="ECO:0000313" key="3">
    <source>
        <dbReference type="Proteomes" id="UP001379945"/>
    </source>
</evidence>
<accession>A0ABU9C7P1</accession>
<protein>
    <submittedName>
        <fullName evidence="2">Uncharacterized protein</fullName>
    </submittedName>
</protein>
<keyword evidence="1" id="KW-1133">Transmembrane helix</keyword>
<keyword evidence="3" id="KW-1185">Reference proteome</keyword>
<proteinExistence type="predicted"/>
<dbReference type="Proteomes" id="UP001379945">
    <property type="component" value="Unassembled WGS sequence"/>
</dbReference>